<proteinExistence type="predicted"/>
<dbReference type="KEGG" id="mlr:MELLADRAFT_66834"/>
<sequence length="196" mass="21820">MFEALARMFAGVWWACEHLSQAPQQHHVQLDEEYENLTKSVGAGSIPVVSFGLLVAFLTSGVKGLLIFPHDPKRFGLSKLAHFLVLVSRLQDNRAIEEPFSKHTQTFLLGLIREALFPLGFDQANTSLDDTSSEDEWHPKECSKIYLAQAIQKDLASFCQIRSQLLGGPCPDNPYDLPFHPVSTGNQSMLPQVGLE</sequence>
<organism evidence="2">
    <name type="scientific">Melampsora larici-populina (strain 98AG31 / pathotype 3-4-7)</name>
    <name type="common">Poplar leaf rust fungus</name>
    <dbReference type="NCBI Taxonomy" id="747676"/>
    <lineage>
        <taxon>Eukaryota</taxon>
        <taxon>Fungi</taxon>
        <taxon>Dikarya</taxon>
        <taxon>Basidiomycota</taxon>
        <taxon>Pucciniomycotina</taxon>
        <taxon>Pucciniomycetes</taxon>
        <taxon>Pucciniales</taxon>
        <taxon>Melampsoraceae</taxon>
        <taxon>Melampsora</taxon>
    </lineage>
</organism>
<dbReference type="AlphaFoldDB" id="F4S0S0"/>
<dbReference type="EMBL" id="GL883135">
    <property type="protein sequence ID" value="EGG01815.1"/>
    <property type="molecule type" value="Genomic_DNA"/>
</dbReference>
<gene>
    <name evidence="1" type="ORF">MELLADRAFT_66834</name>
</gene>
<name>F4S0S0_MELLP</name>
<keyword evidence="2" id="KW-1185">Reference proteome</keyword>
<dbReference type="VEuPathDB" id="FungiDB:MELLADRAFT_66834"/>
<accession>F4S0S0</accession>
<reference evidence="2" key="1">
    <citation type="journal article" date="2011" name="Proc. Natl. Acad. Sci. U.S.A.">
        <title>Obligate biotrophy features unraveled by the genomic analysis of rust fungi.</title>
        <authorList>
            <person name="Duplessis S."/>
            <person name="Cuomo C.A."/>
            <person name="Lin Y.-C."/>
            <person name="Aerts A."/>
            <person name="Tisserant E."/>
            <person name="Veneault-Fourrey C."/>
            <person name="Joly D.L."/>
            <person name="Hacquard S."/>
            <person name="Amselem J."/>
            <person name="Cantarel B.L."/>
            <person name="Chiu R."/>
            <person name="Coutinho P.M."/>
            <person name="Feau N."/>
            <person name="Field M."/>
            <person name="Frey P."/>
            <person name="Gelhaye E."/>
            <person name="Goldberg J."/>
            <person name="Grabherr M.G."/>
            <person name="Kodira C.D."/>
            <person name="Kohler A."/>
            <person name="Kuees U."/>
            <person name="Lindquist E.A."/>
            <person name="Lucas S.M."/>
            <person name="Mago R."/>
            <person name="Mauceli E."/>
            <person name="Morin E."/>
            <person name="Murat C."/>
            <person name="Pangilinan J.L."/>
            <person name="Park R."/>
            <person name="Pearson M."/>
            <person name="Quesneville H."/>
            <person name="Rouhier N."/>
            <person name="Sakthikumar S."/>
            <person name="Salamov A.A."/>
            <person name="Schmutz J."/>
            <person name="Selles B."/>
            <person name="Shapiro H."/>
            <person name="Tanguay P."/>
            <person name="Tuskan G.A."/>
            <person name="Henrissat B."/>
            <person name="Van de Peer Y."/>
            <person name="Rouze P."/>
            <person name="Ellis J.G."/>
            <person name="Dodds P.N."/>
            <person name="Schein J.E."/>
            <person name="Zhong S."/>
            <person name="Hamelin R.C."/>
            <person name="Grigoriev I.V."/>
            <person name="Szabo L.J."/>
            <person name="Martin F."/>
        </authorList>
    </citation>
    <scope>NUCLEOTIDE SEQUENCE [LARGE SCALE GENOMIC DNA]</scope>
    <source>
        <strain evidence="2">98AG31 / pathotype 3-4-7</strain>
    </source>
</reference>
<dbReference type="Proteomes" id="UP000001072">
    <property type="component" value="Unassembled WGS sequence"/>
</dbReference>
<dbReference type="InParanoid" id="F4S0S0"/>
<dbReference type="RefSeq" id="XP_007414915.1">
    <property type="nucleotide sequence ID" value="XM_007414853.1"/>
</dbReference>
<dbReference type="HOGENOM" id="CLU_1390517_0_0_1"/>
<evidence type="ECO:0000313" key="2">
    <source>
        <dbReference type="Proteomes" id="UP000001072"/>
    </source>
</evidence>
<evidence type="ECO:0000313" key="1">
    <source>
        <dbReference type="EMBL" id="EGG01815.1"/>
    </source>
</evidence>
<dbReference type="GeneID" id="18930709"/>
<protein>
    <submittedName>
        <fullName evidence="1">Uncharacterized protein</fullName>
    </submittedName>
</protein>